<organism evidence="1 2">
    <name type="scientific">Streptacidiphilus jiangxiensis</name>
    <dbReference type="NCBI Taxonomy" id="235985"/>
    <lineage>
        <taxon>Bacteria</taxon>
        <taxon>Bacillati</taxon>
        <taxon>Actinomycetota</taxon>
        <taxon>Actinomycetes</taxon>
        <taxon>Kitasatosporales</taxon>
        <taxon>Streptomycetaceae</taxon>
        <taxon>Streptacidiphilus</taxon>
    </lineage>
</organism>
<dbReference type="AlphaFoldDB" id="A0A1H7FGW8"/>
<accession>A0A1H7FGW8</accession>
<dbReference type="eggNOG" id="ENOG5033VU6">
    <property type="taxonomic scope" value="Bacteria"/>
</dbReference>
<dbReference type="RefSeq" id="WP_042442143.1">
    <property type="nucleotide sequence ID" value="NZ_BBPN01000002.1"/>
</dbReference>
<keyword evidence="2" id="KW-1185">Reference proteome</keyword>
<dbReference type="EMBL" id="FOAZ01000001">
    <property type="protein sequence ID" value="SEK25346.1"/>
    <property type="molecule type" value="Genomic_DNA"/>
</dbReference>
<gene>
    <name evidence="1" type="ORF">SAMN05414137_101255</name>
</gene>
<dbReference type="Proteomes" id="UP000183015">
    <property type="component" value="Unassembled WGS sequence"/>
</dbReference>
<dbReference type="OrthoDB" id="3478947at2"/>
<evidence type="ECO:0000313" key="2">
    <source>
        <dbReference type="Proteomes" id="UP000183015"/>
    </source>
</evidence>
<dbReference type="STRING" id="235985.SAMN05414137_101255"/>
<name>A0A1H7FGW8_STRJI</name>
<reference evidence="2" key="1">
    <citation type="submission" date="2016-10" db="EMBL/GenBank/DDBJ databases">
        <authorList>
            <person name="Varghese N."/>
        </authorList>
    </citation>
    <scope>NUCLEOTIDE SEQUENCE [LARGE SCALE GENOMIC DNA]</scope>
    <source>
        <strain evidence="2">DSM 45096 / BCRC 16803 / CGMCC 4.1857 / CIP 109030 / JCM 12277 / KCTC 19219 / NBRC 100920 / 33214</strain>
    </source>
</reference>
<protein>
    <submittedName>
        <fullName evidence="1">Uncharacterized protein</fullName>
    </submittedName>
</protein>
<evidence type="ECO:0000313" key="1">
    <source>
        <dbReference type="EMBL" id="SEK25346.1"/>
    </source>
</evidence>
<proteinExistence type="predicted"/>
<sequence length="142" mass="15369">MRLAAIDALLARPFPGTASRDGLSGPTHLIETLRETEDFWDDPFHVAATAALTELEVELDALAAALTVRWGEACDVDLWSHLRVSVEEGSHPPEPIDYLSQYATSLRVWTPPGSPRWIGLTIGQGDPELPLQLFAAVGTASP</sequence>